<dbReference type="Proteomes" id="UP000092498">
    <property type="component" value="Chromosome"/>
</dbReference>
<gene>
    <name evidence="5" type="ORF">ATE48_17435</name>
</gene>
<evidence type="ECO:0000256" key="2">
    <source>
        <dbReference type="SAM" id="Phobius"/>
    </source>
</evidence>
<evidence type="ECO:0000259" key="4">
    <source>
        <dbReference type="Pfam" id="PF01471"/>
    </source>
</evidence>
<keyword evidence="2" id="KW-1133">Transmembrane helix</keyword>
<dbReference type="Pfam" id="PF00182">
    <property type="entry name" value="Glyco_hydro_19"/>
    <property type="match status" value="1"/>
</dbReference>
<dbReference type="SUPFAM" id="SSF53955">
    <property type="entry name" value="Lysozyme-like"/>
    <property type="match status" value="1"/>
</dbReference>
<feature type="region of interest" description="Disordered" evidence="1">
    <location>
        <begin position="307"/>
        <end position="331"/>
    </location>
</feature>
<evidence type="ECO:0000313" key="5">
    <source>
        <dbReference type="EMBL" id="ANP47559.1"/>
    </source>
</evidence>
<dbReference type="RefSeq" id="WP_066773811.1">
    <property type="nucleotide sequence ID" value="NZ_CP013244.1"/>
</dbReference>
<sequence>MQFFSVRSIDEIDFNKLMQALPNRAAWNPLSTQGQYISAILQSYPMLRENGINTALRLAHFLGQGIVETNFMQAKSENLNYSFTGLKRVFGHKFSSDDEIREYARKPERIANRVYANRMGNGPEESGDGWKYRGRGFFQLTGKDNYRRYGELAGIDLVSDPDILERDLKVSLQVAAAYFNRTGLGEHADRNDVAAVSRGVNRGDAQSRAPAHGEAERIEWTTKALSLVRDPASVLTIADDALRVGSSGDAVVTLQRKLNSLGYTAGLQDGIFGPTLRRAVLAFQDEHGLTPSGVADQSTQAAIETALEEQRAPQTPTPPSPTQPQPQPPLTQSRTIWGAILAGLAAIAEFVRASFSRIADAFPIVTTPLGPFNTIYALALLLTIGLLLIVYARVDDRSKGKR</sequence>
<keyword evidence="6" id="KW-1185">Reference proteome</keyword>
<dbReference type="EMBL" id="CP013244">
    <property type="protein sequence ID" value="ANP47559.1"/>
    <property type="molecule type" value="Genomic_DNA"/>
</dbReference>
<dbReference type="AlphaFoldDB" id="A0A1B1ALW6"/>
<dbReference type="GO" id="GO:0004568">
    <property type="term" value="F:chitinase activity"/>
    <property type="evidence" value="ECO:0007669"/>
    <property type="project" value="InterPro"/>
</dbReference>
<proteinExistence type="predicted"/>
<name>A0A1B1ALW6_9PROT</name>
<dbReference type="PANTHER" id="PTHR34408">
    <property type="entry name" value="FAMILY PROTEIN, PUTATIVE-RELATED"/>
    <property type="match status" value="1"/>
</dbReference>
<evidence type="ECO:0000259" key="3">
    <source>
        <dbReference type="Pfam" id="PF00182"/>
    </source>
</evidence>
<dbReference type="GO" id="GO:0006032">
    <property type="term" value="P:chitin catabolic process"/>
    <property type="evidence" value="ECO:0007669"/>
    <property type="project" value="InterPro"/>
</dbReference>
<keyword evidence="2" id="KW-0812">Transmembrane</keyword>
<feature type="compositionally biased region" description="Pro residues" evidence="1">
    <location>
        <begin position="315"/>
        <end position="329"/>
    </location>
</feature>
<evidence type="ECO:0000313" key="6">
    <source>
        <dbReference type="Proteomes" id="UP000092498"/>
    </source>
</evidence>
<evidence type="ECO:0008006" key="7">
    <source>
        <dbReference type="Google" id="ProtNLM"/>
    </source>
</evidence>
<dbReference type="InParanoid" id="A0A1B1ALW6"/>
<dbReference type="SUPFAM" id="SSF47090">
    <property type="entry name" value="PGBD-like"/>
    <property type="match status" value="1"/>
</dbReference>
<dbReference type="InterPro" id="IPR002477">
    <property type="entry name" value="Peptidoglycan-bd-like"/>
</dbReference>
<dbReference type="OrthoDB" id="3078754at2"/>
<dbReference type="InterPro" id="IPR036366">
    <property type="entry name" value="PGBDSf"/>
</dbReference>
<dbReference type="InterPro" id="IPR036365">
    <property type="entry name" value="PGBD-like_sf"/>
</dbReference>
<dbReference type="Pfam" id="PF01471">
    <property type="entry name" value="PG_binding_1"/>
    <property type="match status" value="1"/>
</dbReference>
<protein>
    <recommendedName>
        <fullName evidence="7">Peptidoglycan binding-like domain-containing protein</fullName>
    </recommendedName>
</protein>
<feature type="domain" description="Peptidoglycan binding-like" evidence="4">
    <location>
        <begin position="247"/>
        <end position="303"/>
    </location>
</feature>
<dbReference type="Gene3D" id="1.10.530.10">
    <property type="match status" value="1"/>
</dbReference>
<feature type="domain" description="Glycoside hydrolase family 19 catalytic" evidence="3">
    <location>
        <begin position="104"/>
        <end position="195"/>
    </location>
</feature>
<keyword evidence="2" id="KW-0472">Membrane</keyword>
<dbReference type="InterPro" id="IPR000726">
    <property type="entry name" value="Glyco_hydro_19_cat"/>
</dbReference>
<accession>A0A1B1ALW6</accession>
<dbReference type="InterPro" id="IPR023346">
    <property type="entry name" value="Lysozyme-like_dom_sf"/>
</dbReference>
<dbReference type="GO" id="GO:0016998">
    <property type="term" value="P:cell wall macromolecule catabolic process"/>
    <property type="evidence" value="ECO:0007669"/>
    <property type="project" value="InterPro"/>
</dbReference>
<dbReference type="InterPro" id="IPR052354">
    <property type="entry name" value="Cell_Wall_Dynamics_Protein"/>
</dbReference>
<feature type="transmembrane region" description="Helical" evidence="2">
    <location>
        <begin position="375"/>
        <end position="394"/>
    </location>
</feature>
<organism evidence="5 6">
    <name type="scientific">Candidatus Viadribacter manganicus</name>
    <dbReference type="NCBI Taxonomy" id="1759059"/>
    <lineage>
        <taxon>Bacteria</taxon>
        <taxon>Pseudomonadati</taxon>
        <taxon>Pseudomonadota</taxon>
        <taxon>Alphaproteobacteria</taxon>
        <taxon>Hyphomonadales</taxon>
        <taxon>Hyphomonadaceae</taxon>
        <taxon>Candidatus Viadribacter</taxon>
    </lineage>
</organism>
<evidence type="ECO:0000256" key="1">
    <source>
        <dbReference type="SAM" id="MobiDB-lite"/>
    </source>
</evidence>
<dbReference type="PANTHER" id="PTHR34408:SF1">
    <property type="entry name" value="GLYCOSYL HYDROLASE FAMILY 19 DOMAIN-CONTAINING PROTEIN HI_1415"/>
    <property type="match status" value="1"/>
</dbReference>
<reference evidence="5 6" key="1">
    <citation type="submission" date="2015-11" db="EMBL/GenBank/DDBJ databases">
        <title>Whole-Genome Sequence of Candidatus Oderbacter manganicum from the National Park Lower Oder Valley, Germany.</title>
        <authorList>
            <person name="Braun B."/>
            <person name="Liere K."/>
            <person name="Szewzyk U."/>
        </authorList>
    </citation>
    <scope>NUCLEOTIDE SEQUENCE [LARGE SCALE GENOMIC DNA]</scope>
    <source>
        <strain evidence="5 6">OTSz_A_272</strain>
    </source>
</reference>
<dbReference type="Gene3D" id="1.10.101.10">
    <property type="entry name" value="PGBD-like superfamily/PGBD"/>
    <property type="match status" value="1"/>
</dbReference>
<dbReference type="KEGG" id="cbot:ATE48_17435"/>